<evidence type="ECO:0000256" key="1">
    <source>
        <dbReference type="ARBA" id="ARBA00009437"/>
    </source>
</evidence>
<dbReference type="InterPro" id="IPR005119">
    <property type="entry name" value="LysR_subst-bd"/>
</dbReference>
<feature type="domain" description="HTH lysR-type" evidence="5">
    <location>
        <begin position="1"/>
        <end position="58"/>
    </location>
</feature>
<evidence type="ECO:0000256" key="2">
    <source>
        <dbReference type="ARBA" id="ARBA00023015"/>
    </source>
</evidence>
<keyword evidence="7" id="KW-1185">Reference proteome</keyword>
<keyword evidence="3" id="KW-0238">DNA-binding</keyword>
<dbReference type="InterPro" id="IPR000847">
    <property type="entry name" value="LysR_HTH_N"/>
</dbReference>
<dbReference type="SUPFAM" id="SSF53850">
    <property type="entry name" value="Periplasmic binding protein-like II"/>
    <property type="match status" value="1"/>
</dbReference>
<dbReference type="EMBL" id="AP026561">
    <property type="protein sequence ID" value="BDP43852.1"/>
    <property type="molecule type" value="Genomic_DNA"/>
</dbReference>
<evidence type="ECO:0000313" key="6">
    <source>
        <dbReference type="EMBL" id="BDP43852.1"/>
    </source>
</evidence>
<keyword evidence="6" id="KW-0614">Plasmid</keyword>
<dbReference type="Gene3D" id="1.10.10.10">
    <property type="entry name" value="Winged helix-like DNA-binding domain superfamily/Winged helix DNA-binding domain"/>
    <property type="match status" value="1"/>
</dbReference>
<dbReference type="CDD" id="cd08422">
    <property type="entry name" value="PBP2_CrgA_like"/>
    <property type="match status" value="1"/>
</dbReference>
<keyword evidence="2" id="KW-0805">Transcription regulation</keyword>
<proteinExistence type="inferred from homology"/>
<name>A0ABN6RQD2_9DEIO</name>
<reference evidence="6" key="1">
    <citation type="submission" date="2022-07" db="EMBL/GenBank/DDBJ databases">
        <title>Complete Genome Sequence of the Radioresistant Bacterium Deinococcus aetherius ST0316, Isolated from the Air Dust collected in Lower Stratosphere above Japan.</title>
        <authorList>
            <person name="Satoh K."/>
            <person name="Hagiwara K."/>
            <person name="Katsumata K."/>
            <person name="Kubo A."/>
            <person name="Yokobori S."/>
            <person name="Yamagishi A."/>
            <person name="Oono Y."/>
            <person name="Narumi I."/>
        </authorList>
    </citation>
    <scope>NUCLEOTIDE SEQUENCE</scope>
    <source>
        <strain evidence="6">ST0316</strain>
        <plasmid evidence="6">pDAETH-1</plasmid>
    </source>
</reference>
<keyword evidence="4" id="KW-0804">Transcription</keyword>
<sequence>MDVETLRTFLDVVRRGNFAAVARDRNVDPSSVSRAVAALEAELGLRLFHRTTRRLAPTEAGLVYFRRVEPLVEELERARLGAADTESHPRGTLRIASPVSFAQLNLVPLLPDFAALYPDLALDLVLTDGAPDLVEERIDVALRLGPPPAAGLRAVPLARMDARVCASPAYLERAGRPERPGDLTRHAGLLLHLAGFRDVWRFRSPDGRVTEVEVPARLRTSNAVALKMCALGGMGVLLQARWIVGRELRAGTLVDLFPDFEVSATTYEDAGVWLAYPDRAYLPLKVRVFEDFLRRAFAAGPPWDAD</sequence>
<comment type="similarity">
    <text evidence="1">Belongs to the LysR transcriptional regulatory family.</text>
</comment>
<dbReference type="PANTHER" id="PTHR30537:SF5">
    <property type="entry name" value="HTH-TYPE TRANSCRIPTIONAL ACTIVATOR TTDR-RELATED"/>
    <property type="match status" value="1"/>
</dbReference>
<dbReference type="PANTHER" id="PTHR30537">
    <property type="entry name" value="HTH-TYPE TRANSCRIPTIONAL REGULATOR"/>
    <property type="match status" value="1"/>
</dbReference>
<dbReference type="Pfam" id="PF03466">
    <property type="entry name" value="LysR_substrate"/>
    <property type="match status" value="1"/>
</dbReference>
<geneLocation type="plasmid" evidence="6 7">
    <name>pDAETH-1</name>
</geneLocation>
<protein>
    <submittedName>
        <fullName evidence="6">LysR family transcriptional regulator</fullName>
    </submittedName>
</protein>
<dbReference type="RefSeq" id="WP_264777693.1">
    <property type="nucleotide sequence ID" value="NZ_AP026561.1"/>
</dbReference>
<organism evidence="6 7">
    <name type="scientific">Deinococcus aetherius</name>
    <dbReference type="NCBI Taxonomy" id="200252"/>
    <lineage>
        <taxon>Bacteria</taxon>
        <taxon>Thermotogati</taxon>
        <taxon>Deinococcota</taxon>
        <taxon>Deinococci</taxon>
        <taxon>Deinococcales</taxon>
        <taxon>Deinococcaceae</taxon>
        <taxon>Deinococcus</taxon>
    </lineage>
</organism>
<evidence type="ECO:0000259" key="5">
    <source>
        <dbReference type="PROSITE" id="PS50931"/>
    </source>
</evidence>
<dbReference type="InterPro" id="IPR036390">
    <property type="entry name" value="WH_DNA-bd_sf"/>
</dbReference>
<dbReference type="PROSITE" id="PS50931">
    <property type="entry name" value="HTH_LYSR"/>
    <property type="match status" value="1"/>
</dbReference>
<evidence type="ECO:0000256" key="4">
    <source>
        <dbReference type="ARBA" id="ARBA00023163"/>
    </source>
</evidence>
<gene>
    <name evidence="6" type="ORF">DAETH_38210</name>
</gene>
<dbReference type="InterPro" id="IPR058163">
    <property type="entry name" value="LysR-type_TF_proteobact-type"/>
</dbReference>
<evidence type="ECO:0000313" key="7">
    <source>
        <dbReference type="Proteomes" id="UP001064971"/>
    </source>
</evidence>
<dbReference type="Gene3D" id="3.40.190.290">
    <property type="match status" value="1"/>
</dbReference>
<evidence type="ECO:0000256" key="3">
    <source>
        <dbReference type="ARBA" id="ARBA00023125"/>
    </source>
</evidence>
<dbReference type="Pfam" id="PF00126">
    <property type="entry name" value="HTH_1"/>
    <property type="match status" value="1"/>
</dbReference>
<dbReference type="Proteomes" id="UP001064971">
    <property type="component" value="Plasmid pDAETH-1"/>
</dbReference>
<dbReference type="InterPro" id="IPR036388">
    <property type="entry name" value="WH-like_DNA-bd_sf"/>
</dbReference>
<dbReference type="SUPFAM" id="SSF46785">
    <property type="entry name" value="Winged helix' DNA-binding domain"/>
    <property type="match status" value="1"/>
</dbReference>
<accession>A0ABN6RQD2</accession>